<evidence type="ECO:0000313" key="3">
    <source>
        <dbReference type="Proteomes" id="UP000237073"/>
    </source>
</evidence>
<evidence type="ECO:0000313" key="4">
    <source>
        <dbReference type="Proteomes" id="UP000247005"/>
    </source>
</evidence>
<dbReference type="Proteomes" id="UP000237073">
    <property type="component" value="Unassembled WGS sequence"/>
</dbReference>
<dbReference type="AlphaFoldDB" id="A0A2P5GNZ5"/>
<dbReference type="RefSeq" id="WP_103676046.1">
    <property type="nucleotide sequence ID" value="NZ_PQGD01000010.1"/>
</dbReference>
<comment type="caution">
    <text evidence="2">The sequence shown here is derived from an EMBL/GenBank/DDBJ whole genome shotgun (WGS) entry which is preliminary data.</text>
</comment>
<dbReference type="EMBL" id="PQGD01000010">
    <property type="protein sequence ID" value="POP48287.1"/>
    <property type="molecule type" value="Genomic_DNA"/>
</dbReference>
<evidence type="ECO:0008006" key="5">
    <source>
        <dbReference type="Google" id="ProtNLM"/>
    </source>
</evidence>
<keyword evidence="3" id="KW-1185">Reference proteome</keyword>
<accession>A0A2P5GNZ5</accession>
<dbReference type="InterPro" id="IPR025320">
    <property type="entry name" value="DUF4225"/>
</dbReference>
<name>A0A2P5GNZ5_9ENTR</name>
<organism evidence="2 4">
    <name type="scientific">Superficieibacter electus</name>
    <dbReference type="NCBI Taxonomy" id="2022662"/>
    <lineage>
        <taxon>Bacteria</taxon>
        <taxon>Pseudomonadati</taxon>
        <taxon>Pseudomonadota</taxon>
        <taxon>Gammaproteobacteria</taxon>
        <taxon>Enterobacterales</taxon>
        <taxon>Enterobacteriaceae</taxon>
        <taxon>Superficieibacter</taxon>
    </lineage>
</organism>
<dbReference type="EMBL" id="PQGE01000008">
    <property type="protein sequence ID" value="POP44900.1"/>
    <property type="molecule type" value="Genomic_DNA"/>
</dbReference>
<evidence type="ECO:0000313" key="2">
    <source>
        <dbReference type="EMBL" id="POP48287.1"/>
    </source>
</evidence>
<sequence>MEEDKIAFNRLKSDYHRQADKLCLADPFLFKRGTIYFKIEGAIRKIQMDIDMNCLSYTGGIDILKEKISIINYQYQMVLFNKIISNKIATDIYDDERSAERYKLYSKIIGFLAGIGQVSTGIAICSIPSGISCLPGTIMALHGLNNIYENGYYLLFYKEKSGPIREAYHYGAHTLGIDKRYGDVAYGTIDLALSGYGLARRIPTTREKSWNLFGIKSHQTDYTRGINSMTPLIFTLEIVSDEITILSLYPQITETPDNAR</sequence>
<dbReference type="OrthoDB" id="6534834at2"/>
<protein>
    <recommendedName>
        <fullName evidence="5">DUF4225 domain-containing protein</fullName>
    </recommendedName>
</protein>
<proteinExistence type="predicted"/>
<gene>
    <name evidence="2" type="ORF">CHU32_13515</name>
    <name evidence="1" type="ORF">CHU33_10590</name>
</gene>
<dbReference type="Proteomes" id="UP000247005">
    <property type="component" value="Unassembled WGS sequence"/>
</dbReference>
<reference evidence="3 4" key="1">
    <citation type="submission" date="2018-01" db="EMBL/GenBank/DDBJ databases">
        <title>Superficieibacter electus gen. nov., sp. nov., an extended-spectrum beta-lactamase possessing member of the Enterobacteriaceae family, isolated from intensive care unit surfaces.</title>
        <authorList>
            <person name="Potter R.F."/>
            <person name="D'Souza A.W."/>
        </authorList>
    </citation>
    <scope>NUCLEOTIDE SEQUENCE [LARGE SCALE GENOMIC DNA]</scope>
    <source>
        <strain evidence="2 4">BP-1</strain>
        <strain evidence="1 3">BP-2</strain>
    </source>
</reference>
<evidence type="ECO:0000313" key="1">
    <source>
        <dbReference type="EMBL" id="POP44900.1"/>
    </source>
</evidence>
<dbReference type="Pfam" id="PF13988">
    <property type="entry name" value="DUF4225"/>
    <property type="match status" value="1"/>
</dbReference>